<feature type="compositionally biased region" description="Basic and acidic residues" evidence="8">
    <location>
        <begin position="1791"/>
        <end position="1804"/>
    </location>
</feature>
<feature type="domain" description="Integrase catalytic" evidence="10">
    <location>
        <begin position="1173"/>
        <end position="1331"/>
    </location>
</feature>
<dbReference type="InterPro" id="IPR036397">
    <property type="entry name" value="RNaseH_sf"/>
</dbReference>
<gene>
    <name evidence="11" type="ORF">CAUJ_LOCUS2443</name>
</gene>
<evidence type="ECO:0000256" key="3">
    <source>
        <dbReference type="ARBA" id="ARBA00022695"/>
    </source>
</evidence>
<dbReference type="InterPro" id="IPR041588">
    <property type="entry name" value="Integrase_H2C2"/>
</dbReference>
<keyword evidence="6" id="KW-0378">Hydrolase</keyword>
<evidence type="ECO:0000259" key="9">
    <source>
        <dbReference type="PROSITE" id="PS50878"/>
    </source>
</evidence>
<dbReference type="InterPro" id="IPR021109">
    <property type="entry name" value="Peptidase_aspartic_dom_sf"/>
</dbReference>
<accession>A0A8S1GU00</accession>
<evidence type="ECO:0000256" key="4">
    <source>
        <dbReference type="ARBA" id="ARBA00022722"/>
    </source>
</evidence>
<dbReference type="PROSITE" id="PS50878">
    <property type="entry name" value="RT_POL"/>
    <property type="match status" value="1"/>
</dbReference>
<dbReference type="EMBL" id="CAJGYM010000004">
    <property type="protein sequence ID" value="CAD6186524.1"/>
    <property type="molecule type" value="Genomic_DNA"/>
</dbReference>
<dbReference type="GO" id="GO:0004519">
    <property type="term" value="F:endonuclease activity"/>
    <property type="evidence" value="ECO:0007669"/>
    <property type="project" value="UniProtKB-KW"/>
</dbReference>
<dbReference type="FunFam" id="3.30.420.10:FF:000032">
    <property type="entry name" value="Retrovirus-related Pol polyprotein from transposon 297-like Protein"/>
    <property type="match status" value="1"/>
</dbReference>
<dbReference type="GO" id="GO:0015074">
    <property type="term" value="P:DNA integration"/>
    <property type="evidence" value="ECO:0007669"/>
    <property type="project" value="InterPro"/>
</dbReference>
<evidence type="ECO:0000313" key="11">
    <source>
        <dbReference type="EMBL" id="CAD6186524.1"/>
    </source>
</evidence>
<dbReference type="SUPFAM" id="SSF56672">
    <property type="entry name" value="DNA/RNA polymerases"/>
    <property type="match status" value="1"/>
</dbReference>
<dbReference type="Gene3D" id="2.40.70.10">
    <property type="entry name" value="Acid Proteases"/>
    <property type="match status" value="1"/>
</dbReference>
<evidence type="ECO:0000256" key="1">
    <source>
        <dbReference type="ARBA" id="ARBA00012493"/>
    </source>
</evidence>
<organism evidence="11 12">
    <name type="scientific">Caenorhabditis auriculariae</name>
    <dbReference type="NCBI Taxonomy" id="2777116"/>
    <lineage>
        <taxon>Eukaryota</taxon>
        <taxon>Metazoa</taxon>
        <taxon>Ecdysozoa</taxon>
        <taxon>Nematoda</taxon>
        <taxon>Chromadorea</taxon>
        <taxon>Rhabditida</taxon>
        <taxon>Rhabditina</taxon>
        <taxon>Rhabditomorpha</taxon>
        <taxon>Rhabditoidea</taxon>
        <taxon>Rhabditidae</taxon>
        <taxon>Peloderinae</taxon>
        <taxon>Caenorhabditis</taxon>
    </lineage>
</organism>
<dbReference type="PANTHER" id="PTHR37984:SF5">
    <property type="entry name" value="PROTEIN NYNRIN-LIKE"/>
    <property type="match status" value="1"/>
</dbReference>
<evidence type="ECO:0000256" key="5">
    <source>
        <dbReference type="ARBA" id="ARBA00022759"/>
    </source>
</evidence>
<dbReference type="Pfam" id="PF00078">
    <property type="entry name" value="RVT_1"/>
    <property type="match status" value="1"/>
</dbReference>
<dbReference type="Pfam" id="PF00665">
    <property type="entry name" value="rve"/>
    <property type="match status" value="1"/>
</dbReference>
<dbReference type="Gene3D" id="1.10.340.70">
    <property type="match status" value="1"/>
</dbReference>
<dbReference type="PANTHER" id="PTHR37984">
    <property type="entry name" value="PROTEIN CBG26694"/>
    <property type="match status" value="1"/>
</dbReference>
<keyword evidence="5" id="KW-0255">Endonuclease</keyword>
<dbReference type="InterPro" id="IPR043502">
    <property type="entry name" value="DNA/RNA_pol_sf"/>
</dbReference>
<feature type="compositionally biased region" description="Basic and acidic residues" evidence="8">
    <location>
        <begin position="201"/>
        <end position="240"/>
    </location>
</feature>
<keyword evidence="7" id="KW-0695">RNA-directed DNA polymerase</keyword>
<dbReference type="InterPro" id="IPR050951">
    <property type="entry name" value="Retrovirus_Pol_polyprotein"/>
</dbReference>
<dbReference type="InterPro" id="IPR000477">
    <property type="entry name" value="RT_dom"/>
</dbReference>
<name>A0A8S1GU00_9PELO</name>
<feature type="region of interest" description="Disordered" evidence="8">
    <location>
        <begin position="1791"/>
        <end position="1820"/>
    </location>
</feature>
<proteinExistence type="predicted"/>
<keyword evidence="2" id="KW-0808">Transferase</keyword>
<dbReference type="Gene3D" id="3.30.420.10">
    <property type="entry name" value="Ribonuclease H-like superfamily/Ribonuclease H"/>
    <property type="match status" value="1"/>
</dbReference>
<comment type="caution">
    <text evidence="11">The sequence shown here is derived from an EMBL/GenBank/DDBJ whole genome shotgun (WGS) entry which is preliminary data.</text>
</comment>
<dbReference type="InterPro" id="IPR012337">
    <property type="entry name" value="RNaseH-like_sf"/>
</dbReference>
<dbReference type="GO" id="GO:0016787">
    <property type="term" value="F:hydrolase activity"/>
    <property type="evidence" value="ECO:0007669"/>
    <property type="project" value="UniProtKB-KW"/>
</dbReference>
<dbReference type="InterPro" id="IPR001584">
    <property type="entry name" value="Integrase_cat-core"/>
</dbReference>
<evidence type="ECO:0000256" key="7">
    <source>
        <dbReference type="ARBA" id="ARBA00022918"/>
    </source>
</evidence>
<dbReference type="GO" id="GO:0003964">
    <property type="term" value="F:RNA-directed DNA polymerase activity"/>
    <property type="evidence" value="ECO:0007669"/>
    <property type="project" value="UniProtKB-KW"/>
</dbReference>
<dbReference type="GO" id="GO:0042575">
    <property type="term" value="C:DNA polymerase complex"/>
    <property type="evidence" value="ECO:0007669"/>
    <property type="project" value="UniProtKB-ARBA"/>
</dbReference>
<dbReference type="Gene3D" id="3.30.70.270">
    <property type="match status" value="2"/>
</dbReference>
<protein>
    <recommendedName>
        <fullName evidence="1">RNA-directed DNA polymerase</fullName>
        <ecNumber evidence="1">2.7.7.49</ecNumber>
    </recommendedName>
</protein>
<dbReference type="CDD" id="cd09274">
    <property type="entry name" value="RNase_HI_RT_Ty3"/>
    <property type="match status" value="1"/>
</dbReference>
<evidence type="ECO:0000256" key="6">
    <source>
        <dbReference type="ARBA" id="ARBA00022801"/>
    </source>
</evidence>
<keyword evidence="12" id="KW-1185">Reference proteome</keyword>
<feature type="region of interest" description="Disordered" evidence="8">
    <location>
        <begin position="179"/>
        <end position="241"/>
    </location>
</feature>
<dbReference type="EC" id="2.7.7.49" evidence="1"/>
<keyword evidence="3" id="KW-0548">Nucleotidyltransferase</keyword>
<dbReference type="PROSITE" id="PS50994">
    <property type="entry name" value="INTEGRASE"/>
    <property type="match status" value="1"/>
</dbReference>
<evidence type="ECO:0000256" key="2">
    <source>
        <dbReference type="ARBA" id="ARBA00022679"/>
    </source>
</evidence>
<dbReference type="InterPro" id="IPR041373">
    <property type="entry name" value="RT_RNaseH"/>
</dbReference>
<keyword evidence="4" id="KW-0540">Nuclease</keyword>
<dbReference type="Gene3D" id="3.10.10.10">
    <property type="entry name" value="HIV Type 1 Reverse Transcriptase, subunit A, domain 1"/>
    <property type="match status" value="1"/>
</dbReference>
<evidence type="ECO:0000259" key="10">
    <source>
        <dbReference type="PROSITE" id="PS50994"/>
    </source>
</evidence>
<dbReference type="OrthoDB" id="154058at2759"/>
<dbReference type="Pfam" id="PF17917">
    <property type="entry name" value="RT_RNaseH"/>
    <property type="match status" value="1"/>
</dbReference>
<dbReference type="FunFam" id="3.30.70.270:FF:000020">
    <property type="entry name" value="Transposon Tf2-6 polyprotein-like Protein"/>
    <property type="match status" value="1"/>
</dbReference>
<sequence length="2013" mass="228789">MWRSWAIPDPEPFEVEKHDFKAFFRLFMAKYEDLFDDEDTLADLLRDKFMKGSAKTMFAAAWRESYGVFEEAITIFRNKIKVSKTSQANKSQMEFSQLRKRPDQSIETFCKVVERLSEMAYPMSSEILSALRTNKLMEATEDWPEHSMLVMERARCDQGEEYDKLRDFAIRIETESYARKKRKEHQRPSFKSSWRQQDDEERPKKKLEEARESRREEAKDRPKAGKWSEKRSDKKSESRNTKCSYCGFGNHTFENCWKKRQNPELHQIQHKEEKDVDGVGPSLTEKAKIGSWSGTLLIDSGAMVSVISTAILEEARAKLGEPNQFIVEEQLPTNNFGIQLADGGNLKVKERVRLLITVKDRQAPVLFQVIETEKKVWILGTNGFGALGVSLAWREDAATAKESIRVQAHSCAKLKVSEPPTAAATLFQSTHQAIPESIVAAGQQETQLLIQNNSSEMLTIKKNSVIGTWENWTSMEKEEEKEKVEANEDCSPNGQNENVQKPAVLAIGQESREERDRKIQLLQLIDENGKIQYPSIRKLVEEFNDVFAIKETELGQTDLVRHEIDTGEHQPIRQRARPVPLALRGQVQDILDDLLQKEVIKESTSPWSSPVVLVRKKDGTIRLCVDFRKLNEVTKANAFPLPNIEATLQSLSGSSIFSSLDLISGYYQVKLDEKTAEKSAFATMDKLYEFSVLPFGLSTSPAVFQSLMEQVLGDLIGKGVFIYIDDLLIASQNLDHHEQALREVFKKFRKAGLKFKASKCSLAQGQVRYLGHLLTKEGVQTDAEKVEKVKDFQRPENRLQLQSFLGLAGYYRKFIYGYSKIAAPLFMLTSQKCRWEWGPAQEKSFTDLKKRLCEAPVLGQPNMEAAMSGERPFTIFSDASYDGLGAVLAQKMDDGEMHPISFASKSLSAAEKNYHVTDLEALGVVFATRRFRNFIYGTRTKVYTDHQPLVALLKSKQVAPRVLRWSLELQEYNLEIIYIKGAANKVADCLSRGGATVLDEDLEGETLVEYSTIVSSAEVQFSNEAELKKSQEEKTEQPVKTTWADCLSQEEESWRILRDKLKEKQHAKIKLEGGKQNFWTGDFFETQGEIFFTNQEGKLQKVVPLALRKKLFEEAHSGPLAGHWAPQKVQEKLKENYFWPSMWKNVNKWSRECVKCLLFNDAPQLTAPLNPYITSEPLEIVALDLIDMGRATSGNRYILTIIDLFTKFAAAYPIQNKTGEAVATTLTENWLLREGRIPKTILTDQGNEFRNELMETVTKMMGSNHVQTKGYNSRENGCVERFNRTLESILKKKMVITTDWDKLVPAAVFAYNSTKHGTTGESPYFLMYGRDPRIPSEIEDKFKPKWVQNDLDSYKYTLMEVLHQAHEEARANLLKEGTAMKKQFDKKNKTEDKTFPKVGDRVLLWVPTEAANSKNPKLVSGWSGPFRVKETSGTSALITPLLGKEDPMSVPFDHLKIVPKEIAEDVKMNTKRKRRGRKPVVVASLYLNGEKNDQKIKGFQFPQHNVANCRCLAVFEADSKTLACACTTNHPSLAELAQRQKARERFPESGALRMLAQVAVKPELIPTTEDLLAVQSRSTCLQTAREILLLFETRTSGAEPQQQKEKNALAAVESLRRDWLEHWEPKKVLLHHARILLVPEKLQGLIQLEGYSSFGQRSFESFAKFIMGADFSKVLEVLIVLPINEFWTLENAEIFAKGCESLPAGTKYIIVPFHAETAAINCSVATNTMENWANAKRLNVVSPKRSLPENPAVQLSFFENSSPIPSKKVLATWMKAVGMIFPSLPAFRARMEEESPEGDQERGSWHGPKNQRVHQYPGNKRSAYRTKPYEAKGARSQTQPALLRRVSLSKLLRRLRKTVLWLLPAGSPSFSCSSPARKSVVAQPASLHWIQTGRRLLHFLEQRELAAFSGYRPKPTMSNYTPPEDFPDDFLEPMDDSIVELSYLSLEEGEIRDTSMNSTRSTTELKEKSTDENQNIIGVHLDEINSFSDQPYDEGEFFSDVRKVPLNVLRGIQ</sequence>
<evidence type="ECO:0000313" key="12">
    <source>
        <dbReference type="Proteomes" id="UP000835052"/>
    </source>
</evidence>
<dbReference type="Proteomes" id="UP000835052">
    <property type="component" value="Unassembled WGS sequence"/>
</dbReference>
<dbReference type="FunFam" id="3.10.20.370:FF:000001">
    <property type="entry name" value="Retrovirus-related Pol polyprotein from transposon 17.6-like protein"/>
    <property type="match status" value="1"/>
</dbReference>
<dbReference type="GO" id="GO:0003676">
    <property type="term" value="F:nucleic acid binding"/>
    <property type="evidence" value="ECO:0007669"/>
    <property type="project" value="InterPro"/>
</dbReference>
<dbReference type="Gene3D" id="3.10.20.370">
    <property type="match status" value="1"/>
</dbReference>
<evidence type="ECO:0000256" key="8">
    <source>
        <dbReference type="SAM" id="MobiDB-lite"/>
    </source>
</evidence>
<dbReference type="CDD" id="cd01647">
    <property type="entry name" value="RT_LTR"/>
    <property type="match status" value="1"/>
</dbReference>
<dbReference type="SUPFAM" id="SSF53098">
    <property type="entry name" value="Ribonuclease H-like"/>
    <property type="match status" value="1"/>
</dbReference>
<dbReference type="Pfam" id="PF17921">
    <property type="entry name" value="Integrase_H2C2"/>
    <property type="match status" value="1"/>
</dbReference>
<reference evidence="11" key="1">
    <citation type="submission" date="2020-10" db="EMBL/GenBank/DDBJ databases">
        <authorList>
            <person name="Kikuchi T."/>
        </authorList>
    </citation>
    <scope>NUCLEOTIDE SEQUENCE</scope>
    <source>
        <strain evidence="11">NKZ352</strain>
    </source>
</reference>
<dbReference type="InterPro" id="IPR043128">
    <property type="entry name" value="Rev_trsase/Diguanyl_cyclase"/>
</dbReference>
<feature type="domain" description="Reverse transcriptase" evidence="9">
    <location>
        <begin position="595"/>
        <end position="774"/>
    </location>
</feature>